<dbReference type="GO" id="GO:0005930">
    <property type="term" value="C:axoneme"/>
    <property type="evidence" value="ECO:0007669"/>
    <property type="project" value="TreeGrafter"/>
</dbReference>
<accession>A0A8S1T1F7</accession>
<evidence type="ECO:0000259" key="3">
    <source>
        <dbReference type="Pfam" id="PF11527"/>
    </source>
</evidence>
<feature type="region of interest" description="Disordered" evidence="2">
    <location>
        <begin position="376"/>
        <end position="396"/>
    </location>
</feature>
<organism evidence="4 5">
    <name type="scientific">Paramecium pentaurelia</name>
    <dbReference type="NCBI Taxonomy" id="43138"/>
    <lineage>
        <taxon>Eukaryota</taxon>
        <taxon>Sar</taxon>
        <taxon>Alveolata</taxon>
        <taxon>Ciliophora</taxon>
        <taxon>Intramacronucleata</taxon>
        <taxon>Oligohymenophorea</taxon>
        <taxon>Peniculida</taxon>
        <taxon>Parameciidae</taxon>
        <taxon>Paramecium</taxon>
    </lineage>
</organism>
<dbReference type="PANTHER" id="PTHR21532:SF0">
    <property type="entry name" value="CILIA- AND FLAGELLA-ASSOCIATED PROTEIN 36"/>
    <property type="match status" value="1"/>
</dbReference>
<evidence type="ECO:0000313" key="5">
    <source>
        <dbReference type="Proteomes" id="UP000689195"/>
    </source>
</evidence>
<evidence type="ECO:0000313" key="4">
    <source>
        <dbReference type="EMBL" id="CAD8144884.1"/>
    </source>
</evidence>
<comment type="caution">
    <text evidence="4">The sequence shown here is derived from an EMBL/GenBank/DDBJ whole genome shotgun (WGS) entry which is preliminary data.</text>
</comment>
<feature type="region of interest" description="Disordered" evidence="2">
    <location>
        <begin position="1"/>
        <end position="32"/>
    </location>
</feature>
<dbReference type="OrthoDB" id="433414at2759"/>
<feature type="compositionally biased region" description="Basic and acidic residues" evidence="2">
    <location>
        <begin position="376"/>
        <end position="394"/>
    </location>
</feature>
<feature type="coiled-coil region" evidence="1">
    <location>
        <begin position="161"/>
        <end position="222"/>
    </location>
</feature>
<proteinExistence type="predicted"/>
<feature type="coiled-coil region" evidence="1">
    <location>
        <begin position="403"/>
        <end position="437"/>
    </location>
</feature>
<dbReference type="PROSITE" id="PS50330">
    <property type="entry name" value="UIM"/>
    <property type="match status" value="1"/>
</dbReference>
<evidence type="ECO:0000256" key="2">
    <source>
        <dbReference type="SAM" id="MobiDB-lite"/>
    </source>
</evidence>
<dbReference type="InterPro" id="IPR038888">
    <property type="entry name" value="CFAP36"/>
</dbReference>
<feature type="region of interest" description="Disordered" evidence="2">
    <location>
        <begin position="227"/>
        <end position="247"/>
    </location>
</feature>
<evidence type="ECO:0000256" key="1">
    <source>
        <dbReference type="SAM" id="Coils"/>
    </source>
</evidence>
<dbReference type="PANTHER" id="PTHR21532">
    <property type="entry name" value="PHOSPHODIESTERASE HL"/>
    <property type="match status" value="1"/>
</dbReference>
<dbReference type="EMBL" id="CAJJDO010000013">
    <property type="protein sequence ID" value="CAD8144884.1"/>
    <property type="molecule type" value="Genomic_DNA"/>
</dbReference>
<gene>
    <name evidence="4" type="ORF">PPENT_87.1.T0130449</name>
</gene>
<reference evidence="4" key="1">
    <citation type="submission" date="2021-01" db="EMBL/GenBank/DDBJ databases">
        <authorList>
            <consortium name="Genoscope - CEA"/>
            <person name="William W."/>
        </authorList>
    </citation>
    <scope>NUCLEOTIDE SEQUENCE</scope>
</reference>
<feature type="compositionally biased region" description="Low complexity" evidence="2">
    <location>
        <begin position="230"/>
        <end position="247"/>
    </location>
</feature>
<feature type="region of interest" description="Disordered" evidence="2">
    <location>
        <begin position="268"/>
        <end position="290"/>
    </location>
</feature>
<dbReference type="Proteomes" id="UP000689195">
    <property type="component" value="Unassembled WGS sequence"/>
</dbReference>
<dbReference type="GO" id="GO:0097546">
    <property type="term" value="C:ciliary base"/>
    <property type="evidence" value="ECO:0007669"/>
    <property type="project" value="TreeGrafter"/>
</dbReference>
<name>A0A8S1T1F7_9CILI</name>
<dbReference type="AlphaFoldDB" id="A0A8S1T1F7"/>
<dbReference type="InterPro" id="IPR023379">
    <property type="entry name" value="BART_dom"/>
</dbReference>
<feature type="compositionally biased region" description="Low complexity" evidence="2">
    <location>
        <begin position="268"/>
        <end position="282"/>
    </location>
</feature>
<protein>
    <recommendedName>
        <fullName evidence="3">BART domain-containing protein</fullName>
    </recommendedName>
</protein>
<keyword evidence="1" id="KW-0175">Coiled coil</keyword>
<sequence>MGSDNSKAKAQKKQNPPQNSAPKPPPKKRPQEENNWMYDLILQYLASPIWRNPISDFLDEHCIIFDDEEENKIVYQEIHKKFKNMIEAMMEQLMQDIGVDDEEYLRKVIEIGLKNKKHKKYFEQLLVVENFLVFKKLMLKRNKELEYEALKELQKIDGGKNLEMDLKVKQAELEKERMQIEHAVAMSIAVEQEKSKLQIQEEEELQEAIKMSQKLFEQQQSELLKSNMEQQKQIHQQPSASQQQQPIVPDQKVESVLIFDDEVAAEKNQSNVVEQQQQQIQGKNEEKQSRLREPLPQIVQDKKEVLSLAQEREALMNQGNQLKENLKEIEETFKQNMKNQQDQETLEQRKLRLQQQRELIKQKKMKERKDEIEQYKAVGEQDKPAQELHDKEKGPLVVDMNDFVADQKRAQELELKKQELRKRAELLRKIKQDAQSEQS</sequence>
<feature type="domain" description="BART" evidence="3">
    <location>
        <begin position="34"/>
        <end position="146"/>
    </location>
</feature>
<keyword evidence="5" id="KW-1185">Reference proteome</keyword>
<dbReference type="InterPro" id="IPR003903">
    <property type="entry name" value="UIM_dom"/>
</dbReference>
<dbReference type="Pfam" id="PF11527">
    <property type="entry name" value="ARL2_Bind_BART"/>
    <property type="match status" value="1"/>
</dbReference>